<evidence type="ECO:0000259" key="1">
    <source>
        <dbReference type="Pfam" id="PF03372"/>
    </source>
</evidence>
<dbReference type="GO" id="GO:0004519">
    <property type="term" value="F:endonuclease activity"/>
    <property type="evidence" value="ECO:0007669"/>
    <property type="project" value="UniProtKB-KW"/>
</dbReference>
<keyword evidence="2" id="KW-0540">Nuclease</keyword>
<reference evidence="2 3" key="1">
    <citation type="submission" date="2024-02" db="EMBL/GenBank/DDBJ databases">
        <title>Whole genome sequencing of Parabacteroides sp. AD58.</title>
        <authorList>
            <person name="Chaplin A.V."/>
            <person name="Pikina A.P."/>
            <person name="Sokolova S.R."/>
            <person name="Korostin D.O."/>
            <person name="Efimov B.A."/>
        </authorList>
    </citation>
    <scope>NUCLEOTIDE SEQUENCE [LARGE SCALE GENOMIC DNA]</scope>
    <source>
        <strain evidence="2 3">AD58</strain>
    </source>
</reference>
<dbReference type="Proteomes" id="UP001320603">
    <property type="component" value="Chromosome"/>
</dbReference>
<organism evidence="2 3">
    <name type="scientific">Parabacteroides absconsus</name>
    <dbReference type="NCBI Taxonomy" id="2951805"/>
    <lineage>
        <taxon>Bacteria</taxon>
        <taxon>Pseudomonadati</taxon>
        <taxon>Bacteroidota</taxon>
        <taxon>Bacteroidia</taxon>
        <taxon>Bacteroidales</taxon>
        <taxon>Tannerellaceae</taxon>
        <taxon>Parabacteroides</taxon>
    </lineage>
</organism>
<evidence type="ECO:0000313" key="3">
    <source>
        <dbReference type="Proteomes" id="UP001320603"/>
    </source>
</evidence>
<sequence>MLKDSRYGIWCLLLGIAACLFSCRPSVKETCLMSYNIRNGRGLDDSISYTRIAEVIRRVNPDLVALQELDSMTQRSGQTYVLGELARLTGMYDVYAPAIDYDGGKYGIGMLAKEKPLHVYSRALPGREEARRLLMLEYPDYVYACVHLSLTEEDRMASLPVILEEFGRFRKPVFIAGDWNATSESLFIQEVLKHFVLLTAADEYTFPADTPNCTLDYIAVSKLVPVTFRKREAEVVDAPVESDHRPVVVRTQWQYERKK</sequence>
<protein>
    <submittedName>
        <fullName evidence="2">Endonuclease/exonuclease/phosphatase family protein</fullName>
    </submittedName>
</protein>
<dbReference type="InterPro" id="IPR051916">
    <property type="entry name" value="GPI-anchor_lipid_remodeler"/>
</dbReference>
<dbReference type="Gene3D" id="3.60.10.10">
    <property type="entry name" value="Endonuclease/exonuclease/phosphatase"/>
    <property type="match status" value="1"/>
</dbReference>
<proteinExistence type="predicted"/>
<evidence type="ECO:0000313" key="2">
    <source>
        <dbReference type="EMBL" id="WWV66212.1"/>
    </source>
</evidence>
<name>A0ABZ2IK57_9BACT</name>
<dbReference type="EMBL" id="CP146284">
    <property type="protein sequence ID" value="WWV66212.1"/>
    <property type="molecule type" value="Genomic_DNA"/>
</dbReference>
<dbReference type="RefSeq" id="WP_251967510.1">
    <property type="nucleotide sequence ID" value="NZ_CP146284.1"/>
</dbReference>
<dbReference type="InterPro" id="IPR005135">
    <property type="entry name" value="Endo/exonuclease/phosphatase"/>
</dbReference>
<gene>
    <name evidence="2" type="ORF">NEE14_014710</name>
</gene>
<dbReference type="SUPFAM" id="SSF56219">
    <property type="entry name" value="DNase I-like"/>
    <property type="match status" value="1"/>
</dbReference>
<keyword evidence="2" id="KW-0378">Hydrolase</keyword>
<feature type="domain" description="Endonuclease/exonuclease/phosphatase" evidence="1">
    <location>
        <begin position="33"/>
        <end position="244"/>
    </location>
</feature>
<dbReference type="PANTHER" id="PTHR14859:SF15">
    <property type="entry name" value="ENDONUCLEASE_EXONUCLEASE_PHOSPHATASE DOMAIN-CONTAINING PROTEIN"/>
    <property type="match status" value="1"/>
</dbReference>
<keyword evidence="2" id="KW-0255">Endonuclease</keyword>
<accession>A0ABZ2IK57</accession>
<dbReference type="Pfam" id="PF03372">
    <property type="entry name" value="Exo_endo_phos"/>
    <property type="match status" value="1"/>
</dbReference>
<dbReference type="PROSITE" id="PS51257">
    <property type="entry name" value="PROKAR_LIPOPROTEIN"/>
    <property type="match status" value="1"/>
</dbReference>
<dbReference type="PANTHER" id="PTHR14859">
    <property type="entry name" value="CALCOFLUOR WHITE HYPERSENSITIVE PROTEIN PRECURSOR"/>
    <property type="match status" value="1"/>
</dbReference>
<dbReference type="InterPro" id="IPR036691">
    <property type="entry name" value="Endo/exonu/phosph_ase_sf"/>
</dbReference>
<keyword evidence="3" id="KW-1185">Reference proteome</keyword>